<accession>A0A1I6B935</accession>
<proteinExistence type="predicted"/>
<evidence type="ECO:0000313" key="2">
    <source>
        <dbReference type="Proteomes" id="UP000199029"/>
    </source>
</evidence>
<dbReference type="Proteomes" id="UP000199029">
    <property type="component" value="Unassembled WGS sequence"/>
</dbReference>
<dbReference type="RefSeq" id="WP_143080323.1">
    <property type="nucleotide sequence ID" value="NZ_FOXS01000007.1"/>
</dbReference>
<dbReference type="EMBL" id="FOXS01000007">
    <property type="protein sequence ID" value="SFQ77414.1"/>
    <property type="molecule type" value="Genomic_DNA"/>
</dbReference>
<organism evidence="1 2">
    <name type="scientific">Hymenobacter arizonensis</name>
    <name type="common">Siccationidurans arizonensis</name>
    <dbReference type="NCBI Taxonomy" id="1227077"/>
    <lineage>
        <taxon>Bacteria</taxon>
        <taxon>Pseudomonadati</taxon>
        <taxon>Bacteroidota</taxon>
        <taxon>Cytophagia</taxon>
        <taxon>Cytophagales</taxon>
        <taxon>Hymenobacteraceae</taxon>
        <taxon>Hymenobacter</taxon>
    </lineage>
</organism>
<dbReference type="AlphaFoldDB" id="A0A1I6B935"/>
<sequence length="96" mass="10253">MSAPVLLLRMASAWPLPGLGLLVLPAAPTPHLAAYELHTALAVEAVLPSGARCRGTATVEEITRTEVVERGLLLELEQGAPSLVPDTEIWLVDYSR</sequence>
<reference evidence="2" key="1">
    <citation type="submission" date="2016-10" db="EMBL/GenBank/DDBJ databases">
        <authorList>
            <person name="Varghese N."/>
            <person name="Submissions S."/>
        </authorList>
    </citation>
    <scope>NUCLEOTIDE SEQUENCE [LARGE SCALE GENOMIC DNA]</scope>
    <source>
        <strain evidence="2">OR362-8,ATCC BAA-1266,JCM 13504</strain>
    </source>
</reference>
<evidence type="ECO:0000313" key="1">
    <source>
        <dbReference type="EMBL" id="SFQ77414.1"/>
    </source>
</evidence>
<name>A0A1I6B935_HYMAR</name>
<gene>
    <name evidence="1" type="ORF">SAMN04515668_4301</name>
</gene>
<dbReference type="STRING" id="1227077.SAMN04515668_4301"/>
<keyword evidence="2" id="KW-1185">Reference proteome</keyword>
<protein>
    <submittedName>
        <fullName evidence="1">Uncharacterized protein</fullName>
    </submittedName>
</protein>